<gene>
    <name evidence="2" type="ORF">BDP55DRAFT_666037</name>
</gene>
<dbReference type="PANTHER" id="PTHR35394:SF5">
    <property type="entry name" value="DUF3176 DOMAIN-CONTAINING PROTEIN"/>
    <property type="match status" value="1"/>
</dbReference>
<feature type="transmembrane region" description="Helical" evidence="1">
    <location>
        <begin position="175"/>
        <end position="199"/>
    </location>
</feature>
<dbReference type="GeneID" id="85459604"/>
<keyword evidence="1" id="KW-0472">Membrane</keyword>
<dbReference type="PANTHER" id="PTHR35394">
    <property type="entry name" value="DUF3176 DOMAIN-CONTAINING PROTEIN"/>
    <property type="match status" value="1"/>
</dbReference>
<organism evidence="2 3">
    <name type="scientific">Colletotrichum godetiae</name>
    <dbReference type="NCBI Taxonomy" id="1209918"/>
    <lineage>
        <taxon>Eukaryota</taxon>
        <taxon>Fungi</taxon>
        <taxon>Dikarya</taxon>
        <taxon>Ascomycota</taxon>
        <taxon>Pezizomycotina</taxon>
        <taxon>Sordariomycetes</taxon>
        <taxon>Hypocreomycetidae</taxon>
        <taxon>Glomerellales</taxon>
        <taxon>Glomerellaceae</taxon>
        <taxon>Colletotrichum</taxon>
        <taxon>Colletotrichum acutatum species complex</taxon>
    </lineage>
</organism>
<comment type="caution">
    <text evidence="2">The sequence shown here is derived from an EMBL/GenBank/DDBJ whole genome shotgun (WGS) entry which is preliminary data.</text>
</comment>
<keyword evidence="1" id="KW-1133">Transmembrane helix</keyword>
<evidence type="ECO:0000256" key="1">
    <source>
        <dbReference type="SAM" id="Phobius"/>
    </source>
</evidence>
<name>A0AAJ0EWZ8_9PEZI</name>
<dbReference type="EMBL" id="JAHMHR010000024">
    <property type="protein sequence ID" value="KAK1674724.1"/>
    <property type="molecule type" value="Genomic_DNA"/>
</dbReference>
<evidence type="ECO:0000313" key="2">
    <source>
        <dbReference type="EMBL" id="KAK1674724.1"/>
    </source>
</evidence>
<reference evidence="2" key="1">
    <citation type="submission" date="2021-06" db="EMBL/GenBank/DDBJ databases">
        <title>Comparative genomics, transcriptomics and evolutionary studies reveal genomic signatures of adaptation to plant cell wall in hemibiotrophic fungi.</title>
        <authorList>
            <consortium name="DOE Joint Genome Institute"/>
            <person name="Baroncelli R."/>
            <person name="Diaz J.F."/>
            <person name="Benocci T."/>
            <person name="Peng M."/>
            <person name="Battaglia E."/>
            <person name="Haridas S."/>
            <person name="Andreopoulos W."/>
            <person name="Labutti K."/>
            <person name="Pangilinan J."/>
            <person name="Floch G.L."/>
            <person name="Makela M.R."/>
            <person name="Henrissat B."/>
            <person name="Grigoriev I.V."/>
            <person name="Crouch J.A."/>
            <person name="De Vries R.P."/>
            <person name="Sukno S.A."/>
            <person name="Thon M.R."/>
        </authorList>
    </citation>
    <scope>NUCLEOTIDE SEQUENCE</scope>
    <source>
        <strain evidence="2">CBS 193.32</strain>
    </source>
</reference>
<accession>A0AAJ0EWZ8</accession>
<evidence type="ECO:0000313" key="3">
    <source>
        <dbReference type="Proteomes" id="UP001224890"/>
    </source>
</evidence>
<keyword evidence="1" id="KW-0812">Transmembrane</keyword>
<dbReference type="Pfam" id="PF11374">
    <property type="entry name" value="DUF3176"/>
    <property type="match status" value="1"/>
</dbReference>
<proteinExistence type="predicted"/>
<sequence>MSSYLPVPTTVEFPGAELRDSLSINSESQLMIDEGPRHSESTSQQYELRNIPASRQSMHAINRKPVPTSSAPWHSPLPECVNLRNSPLREDCRGPTSVSDIINAQEHETGDSYRNDVSLGAQADTRPFLQAEGQAHQEDAISEQTCHSSSLRLGNSDRTIGGPTPHQKSSFIHRLWLWEVAASAFSLACMASIIGVLSYEQGRRLDQWGLGKGFFSPTVVVSFLGTLAKSACLLVLTEIISQLKWLHFQHKPQTLSDLQLFDNASRGPWGAFQLVSRRNRKTIIASFASILVIASLLVDPFIQSVFRLPVLLSEVEGVSPGILETRVYDPALLNARFGQCYGAASVESEMQAAILAPIWNATRAPSLPCSFERCDWPTITTLGVCSSCEDLTDTVVPTCIVHPPTEIWRLIDCNYTVPSRGATFNAVFGATGGASVRVPYSTLWNSLAGEDWFTNLRNAYNFQKDPTFTQSGPAVISDFTFVKFPPNIIAYEYVTGQNGLRTIPPVSQAMHCTLELCARTFTTPFYANFSAAPLAGPRTALVTTTDGTTQGSAARVFIGLKPASPGQVSEDVKFRINYCNYKDIARYLQDLFTTSMSTTGVVGTTNDSSTAGASQLRQRITPGLGLAFSQSDSIADLMDEVADSMTEAFRTSANNTVLNGVAMSSVTYIEIIWPRLILPISLILLTFVILIVMIIRNNQRGMPIWKSSSLALLFHELSGWSDSKSAVVAAGPEEVEERARSMRTKITNDDGRLLFSKAE</sequence>
<protein>
    <submittedName>
        <fullName evidence="2">Uncharacterized protein</fullName>
    </submittedName>
</protein>
<feature type="transmembrane region" description="Helical" evidence="1">
    <location>
        <begin position="672"/>
        <end position="695"/>
    </location>
</feature>
<keyword evidence="3" id="KW-1185">Reference proteome</keyword>
<feature type="transmembrane region" description="Helical" evidence="1">
    <location>
        <begin position="219"/>
        <end position="241"/>
    </location>
</feature>
<dbReference type="RefSeq" id="XP_060428727.1">
    <property type="nucleotide sequence ID" value="XM_060575078.1"/>
</dbReference>
<feature type="transmembrane region" description="Helical" evidence="1">
    <location>
        <begin position="283"/>
        <end position="302"/>
    </location>
</feature>
<dbReference type="Proteomes" id="UP001224890">
    <property type="component" value="Unassembled WGS sequence"/>
</dbReference>
<dbReference type="InterPro" id="IPR021514">
    <property type="entry name" value="DUF3176"/>
</dbReference>
<dbReference type="AlphaFoldDB" id="A0AAJ0EWZ8"/>